<evidence type="ECO:0000313" key="1">
    <source>
        <dbReference type="EMBL" id="KAK6969407.1"/>
    </source>
</evidence>
<organism evidence="1 2">
    <name type="scientific">Favolaschia claudopus</name>
    <dbReference type="NCBI Taxonomy" id="2862362"/>
    <lineage>
        <taxon>Eukaryota</taxon>
        <taxon>Fungi</taxon>
        <taxon>Dikarya</taxon>
        <taxon>Basidiomycota</taxon>
        <taxon>Agaricomycotina</taxon>
        <taxon>Agaricomycetes</taxon>
        <taxon>Agaricomycetidae</taxon>
        <taxon>Agaricales</taxon>
        <taxon>Marasmiineae</taxon>
        <taxon>Mycenaceae</taxon>
        <taxon>Favolaschia</taxon>
    </lineage>
</organism>
<accession>A0AAV9Z398</accession>
<dbReference type="EMBL" id="JAWWNJ010000226">
    <property type="protein sequence ID" value="KAK6969407.1"/>
    <property type="molecule type" value="Genomic_DNA"/>
</dbReference>
<name>A0AAV9Z398_9AGAR</name>
<sequence>MGDGKSVAAAGLVRCNIPHLVSCVKALVSHGCRQGAKLGSKPTCPAAHHSSFKSNGPLLRENEGARFPGNNAGTCCFVIFLPPHLPGFQNCLLGKIHYEGNLRQFCTDCLGCRLKLKLSKRAIRISTTPGVSRCQNGMRCYPLHLGGLGHYEGNLGHFSTDCLGQSRLPDTVPALFRDLQGANGMAWARIEALNRATRVSGVLARFRDIDFNGYRHCVYGIQQGNTRAETLSFGKEIEEHTIQQGSVRVNNGMQQKRRRTSHSDLPAIVKETKVIGVKGRDLFK</sequence>
<comment type="caution">
    <text evidence="1">The sequence shown here is derived from an EMBL/GenBank/DDBJ whole genome shotgun (WGS) entry which is preliminary data.</text>
</comment>
<keyword evidence="2" id="KW-1185">Reference proteome</keyword>
<dbReference type="Proteomes" id="UP001362999">
    <property type="component" value="Unassembled WGS sequence"/>
</dbReference>
<gene>
    <name evidence="1" type="ORF">R3P38DRAFT_2814563</name>
</gene>
<evidence type="ECO:0000313" key="2">
    <source>
        <dbReference type="Proteomes" id="UP001362999"/>
    </source>
</evidence>
<proteinExistence type="predicted"/>
<protein>
    <submittedName>
        <fullName evidence="1">Uncharacterized protein</fullName>
    </submittedName>
</protein>
<reference evidence="1 2" key="1">
    <citation type="journal article" date="2024" name="J Genomics">
        <title>Draft genome sequencing and assembly of Favolaschia claudopus CIRM-BRFM 2984 isolated from oak limbs.</title>
        <authorList>
            <person name="Navarro D."/>
            <person name="Drula E."/>
            <person name="Chaduli D."/>
            <person name="Cazenave R."/>
            <person name="Ahrendt S."/>
            <person name="Wang J."/>
            <person name="Lipzen A."/>
            <person name="Daum C."/>
            <person name="Barry K."/>
            <person name="Grigoriev I.V."/>
            <person name="Favel A."/>
            <person name="Rosso M.N."/>
            <person name="Martin F."/>
        </authorList>
    </citation>
    <scope>NUCLEOTIDE SEQUENCE [LARGE SCALE GENOMIC DNA]</scope>
    <source>
        <strain evidence="1 2">CIRM-BRFM 2984</strain>
    </source>
</reference>
<dbReference type="AlphaFoldDB" id="A0AAV9Z398"/>